<proteinExistence type="predicted"/>
<protein>
    <submittedName>
        <fullName evidence="2">Uncharacterized protein</fullName>
    </submittedName>
</protein>
<name>A0A5C3Q1T8_9AGAR</name>
<feature type="compositionally biased region" description="Polar residues" evidence="1">
    <location>
        <begin position="52"/>
        <end position="82"/>
    </location>
</feature>
<evidence type="ECO:0000313" key="3">
    <source>
        <dbReference type="Proteomes" id="UP000305067"/>
    </source>
</evidence>
<organism evidence="2 3">
    <name type="scientific">Pterulicium gracile</name>
    <dbReference type="NCBI Taxonomy" id="1884261"/>
    <lineage>
        <taxon>Eukaryota</taxon>
        <taxon>Fungi</taxon>
        <taxon>Dikarya</taxon>
        <taxon>Basidiomycota</taxon>
        <taxon>Agaricomycotina</taxon>
        <taxon>Agaricomycetes</taxon>
        <taxon>Agaricomycetidae</taxon>
        <taxon>Agaricales</taxon>
        <taxon>Pleurotineae</taxon>
        <taxon>Pterulaceae</taxon>
        <taxon>Pterulicium</taxon>
    </lineage>
</organism>
<feature type="region of interest" description="Disordered" evidence="1">
    <location>
        <begin position="52"/>
        <end position="84"/>
    </location>
</feature>
<dbReference type="Proteomes" id="UP000305067">
    <property type="component" value="Unassembled WGS sequence"/>
</dbReference>
<dbReference type="EMBL" id="ML178882">
    <property type="protein sequence ID" value="TFK95516.1"/>
    <property type="molecule type" value="Genomic_DNA"/>
</dbReference>
<dbReference type="OrthoDB" id="2748218at2759"/>
<keyword evidence="3" id="KW-1185">Reference proteome</keyword>
<evidence type="ECO:0000256" key="1">
    <source>
        <dbReference type="SAM" id="MobiDB-lite"/>
    </source>
</evidence>
<dbReference type="AlphaFoldDB" id="A0A5C3Q1T8"/>
<gene>
    <name evidence="2" type="ORF">BDV98DRAFT_577645</name>
</gene>
<evidence type="ECO:0000313" key="2">
    <source>
        <dbReference type="EMBL" id="TFK95516.1"/>
    </source>
</evidence>
<accession>A0A5C3Q1T8</accession>
<sequence length="176" mass="19653">MPVNLRDYVLSLNQTSLLLFPGIVNTSSASDSGTEDSDALCYAVPITVKTGSSPLSRAQTKSSNASQGVSNQNTRDSASNASADIPCTKRREATMDEMLEFCLYQEDITEALESLLYTHLTRPALLPDTIVMEGESYVLTAERVTWDQGAEWTRLRWGIRTVRPAAEKWRVWFELR</sequence>
<reference evidence="2 3" key="1">
    <citation type="journal article" date="2019" name="Nat. Ecol. Evol.">
        <title>Megaphylogeny resolves global patterns of mushroom evolution.</title>
        <authorList>
            <person name="Varga T."/>
            <person name="Krizsan K."/>
            <person name="Foldi C."/>
            <person name="Dima B."/>
            <person name="Sanchez-Garcia M."/>
            <person name="Sanchez-Ramirez S."/>
            <person name="Szollosi G.J."/>
            <person name="Szarkandi J.G."/>
            <person name="Papp V."/>
            <person name="Albert L."/>
            <person name="Andreopoulos W."/>
            <person name="Angelini C."/>
            <person name="Antonin V."/>
            <person name="Barry K.W."/>
            <person name="Bougher N.L."/>
            <person name="Buchanan P."/>
            <person name="Buyck B."/>
            <person name="Bense V."/>
            <person name="Catcheside P."/>
            <person name="Chovatia M."/>
            <person name="Cooper J."/>
            <person name="Damon W."/>
            <person name="Desjardin D."/>
            <person name="Finy P."/>
            <person name="Geml J."/>
            <person name="Haridas S."/>
            <person name="Hughes K."/>
            <person name="Justo A."/>
            <person name="Karasinski D."/>
            <person name="Kautmanova I."/>
            <person name="Kiss B."/>
            <person name="Kocsube S."/>
            <person name="Kotiranta H."/>
            <person name="LaButti K.M."/>
            <person name="Lechner B.E."/>
            <person name="Liimatainen K."/>
            <person name="Lipzen A."/>
            <person name="Lukacs Z."/>
            <person name="Mihaltcheva S."/>
            <person name="Morgado L.N."/>
            <person name="Niskanen T."/>
            <person name="Noordeloos M.E."/>
            <person name="Ohm R.A."/>
            <person name="Ortiz-Santana B."/>
            <person name="Ovrebo C."/>
            <person name="Racz N."/>
            <person name="Riley R."/>
            <person name="Savchenko A."/>
            <person name="Shiryaev A."/>
            <person name="Soop K."/>
            <person name="Spirin V."/>
            <person name="Szebenyi C."/>
            <person name="Tomsovsky M."/>
            <person name="Tulloss R.E."/>
            <person name="Uehling J."/>
            <person name="Grigoriev I.V."/>
            <person name="Vagvolgyi C."/>
            <person name="Papp T."/>
            <person name="Martin F.M."/>
            <person name="Miettinen O."/>
            <person name="Hibbett D.S."/>
            <person name="Nagy L.G."/>
        </authorList>
    </citation>
    <scope>NUCLEOTIDE SEQUENCE [LARGE SCALE GENOMIC DNA]</scope>
    <source>
        <strain evidence="2 3">CBS 309.79</strain>
    </source>
</reference>